<gene>
    <name evidence="1" type="ORF">CYCCA115_LOCUS15522</name>
</gene>
<protein>
    <submittedName>
        <fullName evidence="1">Uncharacterized protein</fullName>
    </submittedName>
</protein>
<reference evidence="1" key="1">
    <citation type="submission" date="2023-08" db="EMBL/GenBank/DDBJ databases">
        <authorList>
            <person name="Audoor S."/>
            <person name="Bilcke G."/>
        </authorList>
    </citation>
    <scope>NUCLEOTIDE SEQUENCE</scope>
</reference>
<dbReference type="Proteomes" id="UP001295423">
    <property type="component" value="Unassembled WGS sequence"/>
</dbReference>
<accession>A0AAD2FYX7</accession>
<dbReference type="EMBL" id="CAKOGP040001871">
    <property type="protein sequence ID" value="CAJ1954962.1"/>
    <property type="molecule type" value="Genomic_DNA"/>
</dbReference>
<evidence type="ECO:0000313" key="1">
    <source>
        <dbReference type="EMBL" id="CAJ1954962.1"/>
    </source>
</evidence>
<proteinExistence type="predicted"/>
<keyword evidence="2" id="KW-1185">Reference proteome</keyword>
<organism evidence="1 2">
    <name type="scientific">Cylindrotheca closterium</name>
    <dbReference type="NCBI Taxonomy" id="2856"/>
    <lineage>
        <taxon>Eukaryota</taxon>
        <taxon>Sar</taxon>
        <taxon>Stramenopiles</taxon>
        <taxon>Ochrophyta</taxon>
        <taxon>Bacillariophyta</taxon>
        <taxon>Bacillariophyceae</taxon>
        <taxon>Bacillariophycidae</taxon>
        <taxon>Bacillariales</taxon>
        <taxon>Bacillariaceae</taxon>
        <taxon>Cylindrotheca</taxon>
    </lineage>
</organism>
<comment type="caution">
    <text evidence="1">The sequence shown here is derived from an EMBL/GenBank/DDBJ whole genome shotgun (WGS) entry which is preliminary data.</text>
</comment>
<evidence type="ECO:0000313" key="2">
    <source>
        <dbReference type="Proteomes" id="UP001295423"/>
    </source>
</evidence>
<dbReference type="AlphaFoldDB" id="A0AAD2FYX7"/>
<sequence length="115" mass="13377">MVQLEEPTVETSQVPVSLGKPSLRVRLEAYYSLIDPERLQDGTKWRQIFDEVYTKYGGTYTGERRLSSKLTKKYGSRVKLFLAEQTQKKHEESTTLRFDESCFVGSRSSRTEQLF</sequence>
<name>A0AAD2FYX7_9STRA</name>